<reference evidence="2" key="1">
    <citation type="submission" date="2016-06" db="EMBL/GenBank/DDBJ databases">
        <title>Parallel loss of symbiosis genes in relatives of nitrogen-fixing non-legume Parasponia.</title>
        <authorList>
            <person name="Van Velzen R."/>
            <person name="Holmer R."/>
            <person name="Bu F."/>
            <person name="Rutten L."/>
            <person name="Van Zeijl A."/>
            <person name="Liu W."/>
            <person name="Santuari L."/>
            <person name="Cao Q."/>
            <person name="Sharma T."/>
            <person name="Shen D."/>
            <person name="Roswanjaya Y."/>
            <person name="Wardhani T."/>
            <person name="Kalhor M.S."/>
            <person name="Jansen J."/>
            <person name="Van den Hoogen J."/>
            <person name="Gungor B."/>
            <person name="Hartog M."/>
            <person name="Hontelez J."/>
            <person name="Verver J."/>
            <person name="Yang W.-C."/>
            <person name="Schijlen E."/>
            <person name="Repin R."/>
            <person name="Schilthuizen M."/>
            <person name="Schranz E."/>
            <person name="Heidstra R."/>
            <person name="Miyata K."/>
            <person name="Fedorova E."/>
            <person name="Kohlen W."/>
            <person name="Bisseling T."/>
            <person name="Smit S."/>
            <person name="Geurts R."/>
        </authorList>
    </citation>
    <scope>NUCLEOTIDE SEQUENCE [LARGE SCALE GENOMIC DNA]</scope>
    <source>
        <strain evidence="2">cv. RG33-2</strain>
    </source>
</reference>
<dbReference type="AlphaFoldDB" id="A0A2P5EQG4"/>
<dbReference type="InParanoid" id="A0A2P5EQG4"/>
<name>A0A2P5EQG4_TREOI</name>
<dbReference type="Proteomes" id="UP000237000">
    <property type="component" value="Unassembled WGS sequence"/>
</dbReference>
<proteinExistence type="predicted"/>
<sequence length="103" mass="11423">MMVAEPHSEMGPVGEVPQAAVAVLLDEAEQEPIAGYVYQKCSQSFWDLRWVVKLYPQWIGNGWMKKILCAPAEVWLILSVSQQALVCLLGFVQTCGPKTGIMN</sequence>
<dbReference type="EMBL" id="JXTC01000112">
    <property type="protein sequence ID" value="PON87803.1"/>
    <property type="molecule type" value="Genomic_DNA"/>
</dbReference>
<evidence type="ECO:0000313" key="1">
    <source>
        <dbReference type="EMBL" id="PON87803.1"/>
    </source>
</evidence>
<keyword evidence="2" id="KW-1185">Reference proteome</keyword>
<comment type="caution">
    <text evidence="1">The sequence shown here is derived from an EMBL/GenBank/DDBJ whole genome shotgun (WGS) entry which is preliminary data.</text>
</comment>
<protein>
    <submittedName>
        <fullName evidence="1">Uncharacterized protein</fullName>
    </submittedName>
</protein>
<gene>
    <name evidence="1" type="ORF">TorRG33x02_163480</name>
</gene>
<organism evidence="1 2">
    <name type="scientific">Trema orientale</name>
    <name type="common">Charcoal tree</name>
    <name type="synonym">Celtis orientalis</name>
    <dbReference type="NCBI Taxonomy" id="63057"/>
    <lineage>
        <taxon>Eukaryota</taxon>
        <taxon>Viridiplantae</taxon>
        <taxon>Streptophyta</taxon>
        <taxon>Embryophyta</taxon>
        <taxon>Tracheophyta</taxon>
        <taxon>Spermatophyta</taxon>
        <taxon>Magnoliopsida</taxon>
        <taxon>eudicotyledons</taxon>
        <taxon>Gunneridae</taxon>
        <taxon>Pentapetalae</taxon>
        <taxon>rosids</taxon>
        <taxon>fabids</taxon>
        <taxon>Rosales</taxon>
        <taxon>Cannabaceae</taxon>
        <taxon>Trema</taxon>
    </lineage>
</organism>
<dbReference type="OrthoDB" id="10273332at2759"/>
<evidence type="ECO:0000313" key="2">
    <source>
        <dbReference type="Proteomes" id="UP000237000"/>
    </source>
</evidence>
<accession>A0A2P5EQG4</accession>